<dbReference type="GO" id="GO:0071555">
    <property type="term" value="P:cell wall organization"/>
    <property type="evidence" value="ECO:0007669"/>
    <property type="project" value="UniProtKB-KW"/>
</dbReference>
<dbReference type="InterPro" id="IPR036615">
    <property type="entry name" value="Mur_ligase_C_dom_sf"/>
</dbReference>
<dbReference type="GO" id="GO:0008360">
    <property type="term" value="P:regulation of cell shape"/>
    <property type="evidence" value="ECO:0007669"/>
    <property type="project" value="UniProtKB-KW"/>
</dbReference>
<dbReference type="NCBIfam" id="TIGR01082">
    <property type="entry name" value="murC"/>
    <property type="match status" value="1"/>
</dbReference>
<dbReference type="Gene3D" id="3.40.50.720">
    <property type="entry name" value="NAD(P)-binding Rossmann-like Domain"/>
    <property type="match status" value="1"/>
</dbReference>
<dbReference type="InterPro" id="IPR005758">
    <property type="entry name" value="UDP-N-AcMur_Ala_ligase_MurC"/>
</dbReference>
<dbReference type="Gene3D" id="3.40.1190.10">
    <property type="entry name" value="Mur-like, catalytic domain"/>
    <property type="match status" value="1"/>
</dbReference>
<dbReference type="AlphaFoldDB" id="A0A1G2BZW5"/>
<protein>
    <recommendedName>
        <fullName evidence="3 14">UDP-N-acetylmuramate--L-alanine ligase</fullName>
        <ecNumber evidence="3 14">6.3.2.8</ecNumber>
    </recommendedName>
    <alternativeName>
        <fullName evidence="14">UDP-N-acetylmuramoyl-L-alanine synthetase</fullName>
    </alternativeName>
</protein>
<dbReference type="InterPro" id="IPR036565">
    <property type="entry name" value="Mur-like_cat_sf"/>
</dbReference>
<evidence type="ECO:0000256" key="3">
    <source>
        <dbReference type="ARBA" id="ARBA00012211"/>
    </source>
</evidence>
<evidence type="ECO:0000256" key="6">
    <source>
        <dbReference type="ARBA" id="ARBA00022618"/>
    </source>
</evidence>
<comment type="function">
    <text evidence="14">Cell wall formation.</text>
</comment>
<evidence type="ECO:0000256" key="8">
    <source>
        <dbReference type="ARBA" id="ARBA00022840"/>
    </source>
</evidence>
<dbReference type="Pfam" id="PF08245">
    <property type="entry name" value="Mur_ligase_M"/>
    <property type="match status" value="1"/>
</dbReference>
<dbReference type="SUPFAM" id="SSF53244">
    <property type="entry name" value="MurD-like peptide ligases, peptide-binding domain"/>
    <property type="match status" value="1"/>
</dbReference>
<comment type="subcellular location">
    <subcellularLocation>
        <location evidence="1 14">Cytoplasm</location>
    </subcellularLocation>
</comment>
<feature type="domain" description="Mur ligase C-terminal" evidence="16">
    <location>
        <begin position="306"/>
        <end position="437"/>
    </location>
</feature>
<evidence type="ECO:0000259" key="15">
    <source>
        <dbReference type="Pfam" id="PF01225"/>
    </source>
</evidence>
<keyword evidence="6 14" id="KW-0132">Cell division</keyword>
<reference evidence="18 19" key="1">
    <citation type="journal article" date="2016" name="Nat. Commun.">
        <title>Thousands of microbial genomes shed light on interconnected biogeochemical processes in an aquifer system.</title>
        <authorList>
            <person name="Anantharaman K."/>
            <person name="Brown C.T."/>
            <person name="Hug L.A."/>
            <person name="Sharon I."/>
            <person name="Castelle C.J."/>
            <person name="Probst A.J."/>
            <person name="Thomas B.C."/>
            <person name="Singh A."/>
            <person name="Wilkins M.J."/>
            <person name="Karaoz U."/>
            <person name="Brodie E.L."/>
            <person name="Williams K.H."/>
            <person name="Hubbard S.S."/>
            <person name="Banfield J.F."/>
        </authorList>
    </citation>
    <scope>NUCLEOTIDE SEQUENCE [LARGE SCALE GENOMIC DNA]</scope>
</reference>
<evidence type="ECO:0000256" key="11">
    <source>
        <dbReference type="ARBA" id="ARBA00023306"/>
    </source>
</evidence>
<dbReference type="InterPro" id="IPR000713">
    <property type="entry name" value="Mur_ligase_N"/>
</dbReference>
<evidence type="ECO:0000256" key="13">
    <source>
        <dbReference type="ARBA" id="ARBA00047833"/>
    </source>
</evidence>
<dbReference type="SUPFAM" id="SSF53623">
    <property type="entry name" value="MurD-like peptide ligases, catalytic domain"/>
    <property type="match status" value="1"/>
</dbReference>
<accession>A0A1G2BZW5</accession>
<name>A0A1G2BZW5_9BACT</name>
<keyword evidence="8 14" id="KW-0067">ATP-binding</keyword>
<comment type="pathway">
    <text evidence="2 14">Cell wall biogenesis; peptidoglycan biosynthesis.</text>
</comment>
<dbReference type="GO" id="GO:0005524">
    <property type="term" value="F:ATP binding"/>
    <property type="evidence" value="ECO:0007669"/>
    <property type="project" value="UniProtKB-UniRule"/>
</dbReference>
<dbReference type="UniPathway" id="UPA00219"/>
<keyword evidence="11 14" id="KW-0131">Cell cycle</keyword>
<evidence type="ECO:0000256" key="12">
    <source>
        <dbReference type="ARBA" id="ARBA00023316"/>
    </source>
</evidence>
<dbReference type="InterPro" id="IPR018109">
    <property type="entry name" value="Folylpolyglutamate_synth_CS"/>
</dbReference>
<feature type="domain" description="Mur ligase N-terminal catalytic" evidence="15">
    <location>
        <begin position="5"/>
        <end position="102"/>
    </location>
</feature>
<evidence type="ECO:0000256" key="10">
    <source>
        <dbReference type="ARBA" id="ARBA00022984"/>
    </source>
</evidence>
<dbReference type="PANTHER" id="PTHR43445:SF3">
    <property type="entry name" value="UDP-N-ACETYLMURAMATE--L-ALANINE LIGASE"/>
    <property type="match status" value="1"/>
</dbReference>
<dbReference type="GO" id="GO:0009252">
    <property type="term" value="P:peptidoglycan biosynthetic process"/>
    <property type="evidence" value="ECO:0007669"/>
    <property type="project" value="UniProtKB-UniRule"/>
</dbReference>
<evidence type="ECO:0000259" key="17">
    <source>
        <dbReference type="Pfam" id="PF08245"/>
    </source>
</evidence>
<dbReference type="Gene3D" id="3.90.190.20">
    <property type="entry name" value="Mur ligase, C-terminal domain"/>
    <property type="match status" value="1"/>
</dbReference>
<dbReference type="PROSITE" id="PS01011">
    <property type="entry name" value="FOLYLPOLYGLU_SYNT_1"/>
    <property type="match status" value="1"/>
</dbReference>
<keyword evidence="9 14" id="KW-0133">Cell shape</keyword>
<keyword evidence="5 14" id="KW-0436">Ligase</keyword>
<dbReference type="Pfam" id="PF02875">
    <property type="entry name" value="Mur_ligase_C"/>
    <property type="match status" value="1"/>
</dbReference>
<dbReference type="HAMAP" id="MF_00046">
    <property type="entry name" value="MurC"/>
    <property type="match status" value="1"/>
</dbReference>
<keyword evidence="7 14" id="KW-0547">Nucleotide-binding</keyword>
<evidence type="ECO:0000256" key="4">
    <source>
        <dbReference type="ARBA" id="ARBA00022490"/>
    </source>
</evidence>
<feature type="binding site" evidence="14">
    <location>
        <begin position="109"/>
        <end position="115"/>
    </location>
    <ligand>
        <name>ATP</name>
        <dbReference type="ChEBI" id="CHEBI:30616"/>
    </ligand>
</feature>
<evidence type="ECO:0000256" key="1">
    <source>
        <dbReference type="ARBA" id="ARBA00004496"/>
    </source>
</evidence>
<comment type="similarity">
    <text evidence="14">Belongs to the MurCDEF family.</text>
</comment>
<feature type="domain" description="Mur ligase central" evidence="17">
    <location>
        <begin position="107"/>
        <end position="284"/>
    </location>
</feature>
<dbReference type="GO" id="GO:0008763">
    <property type="term" value="F:UDP-N-acetylmuramate-L-alanine ligase activity"/>
    <property type="evidence" value="ECO:0007669"/>
    <property type="project" value="UniProtKB-UniRule"/>
</dbReference>
<evidence type="ECO:0000259" key="16">
    <source>
        <dbReference type="Pfam" id="PF02875"/>
    </source>
</evidence>
<dbReference type="InterPro" id="IPR050061">
    <property type="entry name" value="MurCDEF_pg_biosynth"/>
</dbReference>
<comment type="caution">
    <text evidence="18">The sequence shown here is derived from an EMBL/GenBank/DDBJ whole genome shotgun (WGS) entry which is preliminary data.</text>
</comment>
<dbReference type="GO" id="GO:0004326">
    <property type="term" value="F:tetrahydrofolylpolyglutamate synthase activity"/>
    <property type="evidence" value="ECO:0007669"/>
    <property type="project" value="InterPro"/>
</dbReference>
<evidence type="ECO:0000313" key="18">
    <source>
        <dbReference type="EMBL" id="OGY94714.1"/>
    </source>
</evidence>
<gene>
    <name evidence="14" type="primary">murC</name>
    <name evidence="18" type="ORF">A2406_02485</name>
</gene>
<dbReference type="EC" id="6.3.2.8" evidence="3 14"/>
<evidence type="ECO:0000256" key="2">
    <source>
        <dbReference type="ARBA" id="ARBA00004752"/>
    </source>
</evidence>
<organism evidence="18 19">
    <name type="scientific">Candidatus Komeilibacteria bacterium RIFOXYC1_FULL_37_11</name>
    <dbReference type="NCBI Taxonomy" id="1798555"/>
    <lineage>
        <taxon>Bacteria</taxon>
        <taxon>Candidatus Komeiliibacteriota</taxon>
    </lineage>
</organism>
<dbReference type="PANTHER" id="PTHR43445">
    <property type="entry name" value="UDP-N-ACETYLMURAMATE--L-ALANINE LIGASE-RELATED"/>
    <property type="match status" value="1"/>
</dbReference>
<keyword evidence="12 14" id="KW-0961">Cell wall biogenesis/degradation</keyword>
<sequence>MNKVYLSGIGGIGLSAIAYYFKNLGKEVVGSDLAESEVIKRLKEADIEINFKQVAKNISADIDLFIYSSALPLDHEELVRAKELKIPSLTYFQFLGLLSKKYKTIAVAGTNGKTTTTAMLGLMLEKAGLDPTVIVGSLVPQWGKNFRLGQSDILVVEACEWQAHMLEIKPQIIVLTNIAEDHLDFYKDLNDIKKHFQKFVNKLPADGLLIKNCDDQNSSQIKFRQIIGIGKEEGADCYFKNLTVVDNKQKFETNFGRDDKLSEIELPVPGLYNIYNALSAIAVANHLGVNRHQIWNALAEFKGTWRRFEIIGQMKSNIVISDYAHHPDSITMLLRATKDFYPDKKIIAVFQPHHHNRTKTLLDQFAKAFYLADQAIILEIYKVSGRESQAVDKVSSVDLLEKMNHKRKHYAADFKKAKEILKDISPVNAVILFIGAGDIDNLAREIID</sequence>
<evidence type="ECO:0000256" key="14">
    <source>
        <dbReference type="HAMAP-Rule" id="MF_00046"/>
    </source>
</evidence>
<dbReference type="Proteomes" id="UP000177626">
    <property type="component" value="Unassembled WGS sequence"/>
</dbReference>
<keyword evidence="4 14" id="KW-0963">Cytoplasm</keyword>
<proteinExistence type="inferred from homology"/>
<dbReference type="EMBL" id="MHKQ01000005">
    <property type="protein sequence ID" value="OGY94714.1"/>
    <property type="molecule type" value="Genomic_DNA"/>
</dbReference>
<dbReference type="GO" id="GO:0005737">
    <property type="term" value="C:cytoplasm"/>
    <property type="evidence" value="ECO:0007669"/>
    <property type="project" value="UniProtKB-SubCell"/>
</dbReference>
<dbReference type="Pfam" id="PF01225">
    <property type="entry name" value="Mur_ligase"/>
    <property type="match status" value="1"/>
</dbReference>
<evidence type="ECO:0000313" key="19">
    <source>
        <dbReference type="Proteomes" id="UP000177626"/>
    </source>
</evidence>
<comment type="catalytic activity">
    <reaction evidence="13 14">
        <text>UDP-N-acetyl-alpha-D-muramate + L-alanine + ATP = UDP-N-acetyl-alpha-D-muramoyl-L-alanine + ADP + phosphate + H(+)</text>
        <dbReference type="Rhea" id="RHEA:23372"/>
        <dbReference type="ChEBI" id="CHEBI:15378"/>
        <dbReference type="ChEBI" id="CHEBI:30616"/>
        <dbReference type="ChEBI" id="CHEBI:43474"/>
        <dbReference type="ChEBI" id="CHEBI:57972"/>
        <dbReference type="ChEBI" id="CHEBI:70757"/>
        <dbReference type="ChEBI" id="CHEBI:83898"/>
        <dbReference type="ChEBI" id="CHEBI:456216"/>
        <dbReference type="EC" id="6.3.2.8"/>
    </reaction>
</comment>
<dbReference type="SUPFAM" id="SSF51984">
    <property type="entry name" value="MurCD N-terminal domain"/>
    <property type="match status" value="1"/>
</dbReference>
<keyword evidence="10 14" id="KW-0573">Peptidoglycan synthesis</keyword>
<dbReference type="InterPro" id="IPR013221">
    <property type="entry name" value="Mur_ligase_cen"/>
</dbReference>
<dbReference type="GO" id="GO:0051301">
    <property type="term" value="P:cell division"/>
    <property type="evidence" value="ECO:0007669"/>
    <property type="project" value="UniProtKB-KW"/>
</dbReference>
<evidence type="ECO:0000256" key="7">
    <source>
        <dbReference type="ARBA" id="ARBA00022741"/>
    </source>
</evidence>
<evidence type="ECO:0000256" key="5">
    <source>
        <dbReference type="ARBA" id="ARBA00022598"/>
    </source>
</evidence>
<dbReference type="InterPro" id="IPR004101">
    <property type="entry name" value="Mur_ligase_C"/>
</dbReference>
<evidence type="ECO:0000256" key="9">
    <source>
        <dbReference type="ARBA" id="ARBA00022960"/>
    </source>
</evidence>